<evidence type="ECO:0000313" key="1">
    <source>
        <dbReference type="EMBL" id="OQE46451.1"/>
    </source>
</evidence>
<name>A0A1V6V719_9EURO</name>
<organism evidence="1 2">
    <name type="scientific">Penicillium coprophilum</name>
    <dbReference type="NCBI Taxonomy" id="36646"/>
    <lineage>
        <taxon>Eukaryota</taxon>
        <taxon>Fungi</taxon>
        <taxon>Dikarya</taxon>
        <taxon>Ascomycota</taxon>
        <taxon>Pezizomycotina</taxon>
        <taxon>Eurotiomycetes</taxon>
        <taxon>Eurotiomycetidae</taxon>
        <taxon>Eurotiales</taxon>
        <taxon>Aspergillaceae</taxon>
        <taxon>Penicillium</taxon>
    </lineage>
</organism>
<reference evidence="2" key="1">
    <citation type="journal article" date="2017" name="Nat. Microbiol.">
        <title>Global analysis of biosynthetic gene clusters reveals vast potential of secondary metabolite production in Penicillium species.</title>
        <authorList>
            <person name="Nielsen J.C."/>
            <person name="Grijseels S."/>
            <person name="Prigent S."/>
            <person name="Ji B."/>
            <person name="Dainat J."/>
            <person name="Nielsen K.F."/>
            <person name="Frisvad J.C."/>
            <person name="Workman M."/>
            <person name="Nielsen J."/>
        </authorList>
    </citation>
    <scope>NUCLEOTIDE SEQUENCE [LARGE SCALE GENOMIC DNA]</scope>
    <source>
        <strain evidence="2">IBT 31321</strain>
    </source>
</reference>
<keyword evidence="2" id="KW-1185">Reference proteome</keyword>
<sequence length="141" mass="15917">MNEVTAWVIESYRTRSIDKLEESPDLEADVALFITSFIPSNQSATDISQLESAIYGIPVPPRQNLLYARQFAYADVNDTTKYLQSVIADYYVVGWHSDREKDLTMPTPVNGRPQNRGTWLDGLRVEIPRGLPEKDGAPIDD</sequence>
<comment type="caution">
    <text evidence="1">The sequence shown here is derived from an EMBL/GenBank/DDBJ whole genome shotgun (WGS) entry which is preliminary data.</text>
</comment>
<dbReference type="Proteomes" id="UP000191500">
    <property type="component" value="Unassembled WGS sequence"/>
</dbReference>
<proteinExistence type="predicted"/>
<evidence type="ECO:0000313" key="2">
    <source>
        <dbReference type="Proteomes" id="UP000191500"/>
    </source>
</evidence>
<dbReference type="AlphaFoldDB" id="A0A1V6V719"/>
<dbReference type="EMBL" id="MDDG01000001">
    <property type="protein sequence ID" value="OQE46451.1"/>
    <property type="molecule type" value="Genomic_DNA"/>
</dbReference>
<gene>
    <name evidence="1" type="ORF">PENCOP_c001G00925</name>
</gene>
<protein>
    <submittedName>
        <fullName evidence="1">Uncharacterized protein</fullName>
    </submittedName>
</protein>
<accession>A0A1V6V719</accession>